<dbReference type="Pfam" id="PF01553">
    <property type="entry name" value="Acyltransferase"/>
    <property type="match status" value="1"/>
</dbReference>
<keyword evidence="2 5" id="KW-0012">Acyltransferase</keyword>
<protein>
    <submittedName>
        <fullName evidence="5">1-acyl-sn-glycerol-3-phosphate acyltransferases</fullName>
    </submittedName>
</protein>
<dbReference type="SUPFAM" id="SSF69593">
    <property type="entry name" value="Glycerol-3-phosphate (1)-acyltransferase"/>
    <property type="match status" value="1"/>
</dbReference>
<evidence type="ECO:0000313" key="6">
    <source>
        <dbReference type="Proteomes" id="UP000198802"/>
    </source>
</evidence>
<dbReference type="GO" id="GO:0006654">
    <property type="term" value="P:phosphatidic acid biosynthetic process"/>
    <property type="evidence" value="ECO:0007669"/>
    <property type="project" value="TreeGrafter"/>
</dbReference>
<evidence type="ECO:0000256" key="3">
    <source>
        <dbReference type="SAM" id="MobiDB-lite"/>
    </source>
</evidence>
<proteinExistence type="predicted"/>
<dbReference type="SMART" id="SM00563">
    <property type="entry name" value="PlsC"/>
    <property type="match status" value="1"/>
</dbReference>
<dbReference type="GO" id="GO:0003841">
    <property type="term" value="F:1-acylglycerol-3-phosphate O-acyltransferase activity"/>
    <property type="evidence" value="ECO:0007669"/>
    <property type="project" value="TreeGrafter"/>
</dbReference>
<accession>A0A0S4QMN4</accession>
<evidence type="ECO:0000256" key="1">
    <source>
        <dbReference type="ARBA" id="ARBA00022679"/>
    </source>
</evidence>
<gene>
    <name evidence="5" type="ORF">Ga0074812_105359</name>
</gene>
<dbReference type="GO" id="GO:0005886">
    <property type="term" value="C:plasma membrane"/>
    <property type="evidence" value="ECO:0007669"/>
    <property type="project" value="TreeGrafter"/>
</dbReference>
<evidence type="ECO:0000313" key="5">
    <source>
        <dbReference type="EMBL" id="CUU55706.1"/>
    </source>
</evidence>
<organism evidence="5 6">
    <name type="scientific">Parafrankia irregularis</name>
    <dbReference type="NCBI Taxonomy" id="795642"/>
    <lineage>
        <taxon>Bacteria</taxon>
        <taxon>Bacillati</taxon>
        <taxon>Actinomycetota</taxon>
        <taxon>Actinomycetes</taxon>
        <taxon>Frankiales</taxon>
        <taxon>Frankiaceae</taxon>
        <taxon>Parafrankia</taxon>
    </lineage>
</organism>
<feature type="region of interest" description="Disordered" evidence="3">
    <location>
        <begin position="278"/>
        <end position="329"/>
    </location>
</feature>
<reference evidence="6" key="1">
    <citation type="submission" date="2015-11" db="EMBL/GenBank/DDBJ databases">
        <authorList>
            <person name="Varghese N."/>
        </authorList>
    </citation>
    <scope>NUCLEOTIDE SEQUENCE [LARGE SCALE GENOMIC DNA]</scope>
    <source>
        <strain evidence="6">DSM 45899</strain>
    </source>
</reference>
<keyword evidence="6" id="KW-1185">Reference proteome</keyword>
<dbReference type="Proteomes" id="UP000198802">
    <property type="component" value="Unassembled WGS sequence"/>
</dbReference>
<evidence type="ECO:0000256" key="2">
    <source>
        <dbReference type="ARBA" id="ARBA00023315"/>
    </source>
</evidence>
<feature type="domain" description="Phospholipid/glycerol acyltransferase" evidence="4">
    <location>
        <begin position="42"/>
        <end position="160"/>
    </location>
</feature>
<dbReference type="PANTHER" id="PTHR10434">
    <property type="entry name" value="1-ACYL-SN-GLYCEROL-3-PHOSPHATE ACYLTRANSFERASE"/>
    <property type="match status" value="1"/>
</dbReference>
<keyword evidence="1 5" id="KW-0808">Transferase</keyword>
<dbReference type="CDD" id="cd07989">
    <property type="entry name" value="LPLAT_AGPAT-like"/>
    <property type="match status" value="1"/>
</dbReference>
<dbReference type="EMBL" id="FAOZ01000005">
    <property type="protein sequence ID" value="CUU55706.1"/>
    <property type="molecule type" value="Genomic_DNA"/>
</dbReference>
<dbReference type="RefSeq" id="WP_226931263.1">
    <property type="nucleotide sequence ID" value="NZ_FAOZ01000005.1"/>
</dbReference>
<name>A0A0S4QMN4_9ACTN</name>
<dbReference type="PANTHER" id="PTHR10434:SF11">
    <property type="entry name" value="1-ACYL-SN-GLYCEROL-3-PHOSPHATE ACYLTRANSFERASE"/>
    <property type="match status" value="1"/>
</dbReference>
<evidence type="ECO:0000259" key="4">
    <source>
        <dbReference type="SMART" id="SM00563"/>
    </source>
</evidence>
<sequence length="329" mass="34821">MRRPWRGGPGITLAAAMILPLSRLLTRRRWSGQENIPASGGVILVANHLSTVDPPLLAHYVYATGRNPRFMATSELWEVPILRHVLASAGQIPVYRRDPSAQDALRDAIAALRAGRAVVIYPEGGITTDPDYWPSRSRTGVARLVLATGAPVIPVAQWGAQQIWGKDRRLRPLRRPEIRIHAGRAVDLARFAERSRMLPGNGATGRGDAAGGEAAGVEAVDVEVVDVEATGGAAVSVEATAGAAVDGGADSARLLREVTDAVMADLLVELERLRGEPCPRRPGLDQVLPVQPDAPAAAYPNPSRELAQPRDLAPGGGVGGDPAAPGERR</sequence>
<dbReference type="AlphaFoldDB" id="A0A0S4QMN4"/>
<dbReference type="InterPro" id="IPR002123">
    <property type="entry name" value="Plipid/glycerol_acylTrfase"/>
</dbReference>